<dbReference type="PANTHER" id="PTHR30136:SF24">
    <property type="entry name" value="HTH-TYPE TRANSCRIPTIONAL REPRESSOR ALLR"/>
    <property type="match status" value="1"/>
</dbReference>
<keyword evidence="1" id="KW-0805">Transcription regulation</keyword>
<dbReference type="PANTHER" id="PTHR30136">
    <property type="entry name" value="HELIX-TURN-HELIX TRANSCRIPTIONAL REGULATOR, ICLR FAMILY"/>
    <property type="match status" value="1"/>
</dbReference>
<accession>A0A6N9YJB3</accession>
<keyword evidence="3" id="KW-0804">Transcription</keyword>
<protein>
    <submittedName>
        <fullName evidence="6">IclR family transcriptional regulator</fullName>
    </submittedName>
</protein>
<dbReference type="AlphaFoldDB" id="A0A6N9YJB3"/>
<feature type="domain" description="HTH iclR-type" evidence="4">
    <location>
        <begin position="13"/>
        <end position="75"/>
    </location>
</feature>
<dbReference type="InterPro" id="IPR050707">
    <property type="entry name" value="HTH_MetabolicPath_Reg"/>
</dbReference>
<name>A0A6N9YJB3_9ACTN</name>
<evidence type="ECO:0000259" key="4">
    <source>
        <dbReference type="PROSITE" id="PS51077"/>
    </source>
</evidence>
<evidence type="ECO:0000313" key="7">
    <source>
        <dbReference type="Proteomes" id="UP000469185"/>
    </source>
</evidence>
<dbReference type="InterPro" id="IPR036388">
    <property type="entry name" value="WH-like_DNA-bd_sf"/>
</dbReference>
<evidence type="ECO:0000256" key="2">
    <source>
        <dbReference type="ARBA" id="ARBA00023125"/>
    </source>
</evidence>
<dbReference type="SUPFAM" id="SSF55781">
    <property type="entry name" value="GAF domain-like"/>
    <property type="match status" value="1"/>
</dbReference>
<proteinExistence type="predicted"/>
<gene>
    <name evidence="6" type="ORF">G1H11_06645</name>
</gene>
<feature type="domain" description="IclR-ED" evidence="5">
    <location>
        <begin position="69"/>
        <end position="255"/>
    </location>
</feature>
<dbReference type="Gene3D" id="3.30.450.40">
    <property type="match status" value="1"/>
</dbReference>
<dbReference type="SUPFAM" id="SSF46785">
    <property type="entry name" value="Winged helix' DNA-binding domain"/>
    <property type="match status" value="1"/>
</dbReference>
<reference evidence="6 7" key="1">
    <citation type="submission" date="2020-02" db="EMBL/GenBank/DDBJ databases">
        <authorList>
            <person name="Li X.-J."/>
            <person name="Feng X.-M."/>
        </authorList>
    </citation>
    <scope>NUCLEOTIDE SEQUENCE [LARGE SCALE GENOMIC DNA]</scope>
    <source>
        <strain evidence="6 7">CGMCC 4.7225</strain>
    </source>
</reference>
<comment type="caution">
    <text evidence="6">The sequence shown here is derived from an EMBL/GenBank/DDBJ whole genome shotgun (WGS) entry which is preliminary data.</text>
</comment>
<dbReference type="GO" id="GO:0045892">
    <property type="term" value="P:negative regulation of DNA-templated transcription"/>
    <property type="evidence" value="ECO:0007669"/>
    <property type="project" value="TreeGrafter"/>
</dbReference>
<evidence type="ECO:0000313" key="6">
    <source>
        <dbReference type="EMBL" id="NED94988.1"/>
    </source>
</evidence>
<dbReference type="PROSITE" id="PS51077">
    <property type="entry name" value="HTH_ICLR"/>
    <property type="match status" value="1"/>
</dbReference>
<dbReference type="Pfam" id="PF09339">
    <property type="entry name" value="HTH_IclR"/>
    <property type="match status" value="1"/>
</dbReference>
<evidence type="ECO:0000256" key="3">
    <source>
        <dbReference type="ARBA" id="ARBA00023163"/>
    </source>
</evidence>
<organism evidence="6 7">
    <name type="scientific">Phytoactinopolyspora alkaliphila</name>
    <dbReference type="NCBI Taxonomy" id="1783498"/>
    <lineage>
        <taxon>Bacteria</taxon>
        <taxon>Bacillati</taxon>
        <taxon>Actinomycetota</taxon>
        <taxon>Actinomycetes</taxon>
        <taxon>Jiangellales</taxon>
        <taxon>Jiangellaceae</taxon>
        <taxon>Phytoactinopolyspora</taxon>
    </lineage>
</organism>
<dbReference type="Proteomes" id="UP000469185">
    <property type="component" value="Unassembled WGS sequence"/>
</dbReference>
<dbReference type="EMBL" id="JAAGOB010000003">
    <property type="protein sequence ID" value="NED94988.1"/>
    <property type="molecule type" value="Genomic_DNA"/>
</dbReference>
<dbReference type="GO" id="GO:0003677">
    <property type="term" value="F:DNA binding"/>
    <property type="evidence" value="ECO:0007669"/>
    <property type="project" value="UniProtKB-KW"/>
</dbReference>
<dbReference type="PROSITE" id="PS51078">
    <property type="entry name" value="ICLR_ED"/>
    <property type="match status" value="1"/>
</dbReference>
<dbReference type="InterPro" id="IPR005471">
    <property type="entry name" value="Tscrpt_reg_IclR_N"/>
</dbReference>
<evidence type="ECO:0000259" key="5">
    <source>
        <dbReference type="PROSITE" id="PS51078"/>
    </source>
</evidence>
<dbReference type="InterPro" id="IPR014757">
    <property type="entry name" value="Tscrpt_reg_IclR_C"/>
</dbReference>
<sequence>MKDDDPIAHLYTIRSVERVAAILGLIQEYPDGFDLEQVSAVTHLPEEAAHRYVATLLEHLYVSHDPRTGLFYMGPALVPHKARQHDVLAERIRPALAELRDQRGETVNFGVLEGHHVAYVAVAESPHQSGATATEGARDPIHSTALGKAVASILDHERITGILRAGGMPPSTPSTITRVSDYLDAVEDARARGYAMDDGENVTDARCIAIPVPGIGIPASISISAPVSRMPFEQLPGITWALRETARQVTAALTGIRD</sequence>
<keyword evidence="2" id="KW-0238">DNA-binding</keyword>
<dbReference type="Pfam" id="PF01614">
    <property type="entry name" value="IclR_C"/>
    <property type="match status" value="1"/>
</dbReference>
<dbReference type="InterPro" id="IPR029016">
    <property type="entry name" value="GAF-like_dom_sf"/>
</dbReference>
<evidence type="ECO:0000256" key="1">
    <source>
        <dbReference type="ARBA" id="ARBA00023015"/>
    </source>
</evidence>
<dbReference type="InterPro" id="IPR036390">
    <property type="entry name" value="WH_DNA-bd_sf"/>
</dbReference>
<dbReference type="Gene3D" id="1.10.10.10">
    <property type="entry name" value="Winged helix-like DNA-binding domain superfamily/Winged helix DNA-binding domain"/>
    <property type="match status" value="1"/>
</dbReference>
<keyword evidence="7" id="KW-1185">Reference proteome</keyword>
<dbReference type="RefSeq" id="WP_163817328.1">
    <property type="nucleotide sequence ID" value="NZ_JAAGOB010000003.1"/>
</dbReference>
<dbReference type="SMART" id="SM00346">
    <property type="entry name" value="HTH_ICLR"/>
    <property type="match status" value="1"/>
</dbReference>
<dbReference type="GO" id="GO:0003700">
    <property type="term" value="F:DNA-binding transcription factor activity"/>
    <property type="evidence" value="ECO:0007669"/>
    <property type="project" value="TreeGrafter"/>
</dbReference>